<name>A0A081N4U9_9GAMM</name>
<feature type="region of interest" description="Disordered" evidence="2">
    <location>
        <begin position="1372"/>
        <end position="1399"/>
    </location>
</feature>
<dbReference type="EMBL" id="JOKG01000003">
    <property type="protein sequence ID" value="KEQ13472.1"/>
    <property type="molecule type" value="Genomic_DNA"/>
</dbReference>
<evidence type="ECO:0000313" key="3">
    <source>
        <dbReference type="EMBL" id="KEQ13472.1"/>
    </source>
</evidence>
<evidence type="ECO:0000256" key="1">
    <source>
        <dbReference type="SAM" id="Coils"/>
    </source>
</evidence>
<feature type="coiled-coil region" evidence="1">
    <location>
        <begin position="871"/>
        <end position="898"/>
    </location>
</feature>
<feature type="compositionally biased region" description="Basic and acidic residues" evidence="2">
    <location>
        <begin position="1386"/>
        <end position="1399"/>
    </location>
</feature>
<keyword evidence="4" id="KW-1185">Reference proteome</keyword>
<keyword evidence="1" id="KW-0175">Coiled coil</keyword>
<dbReference type="Proteomes" id="UP000028006">
    <property type="component" value="Unassembled WGS sequence"/>
</dbReference>
<reference evidence="3 4" key="1">
    <citation type="submission" date="2014-06" db="EMBL/GenBank/DDBJ databases">
        <title>Whole Genome Sequences of Three Symbiotic Endozoicomonas Bacteria.</title>
        <authorList>
            <person name="Neave M.J."/>
            <person name="Apprill A."/>
            <person name="Voolstra C.R."/>
        </authorList>
    </citation>
    <scope>NUCLEOTIDE SEQUENCE [LARGE SCALE GENOMIC DNA]</scope>
    <source>
        <strain evidence="3 4">LMG 24815</strain>
    </source>
</reference>
<proteinExistence type="predicted"/>
<protein>
    <submittedName>
        <fullName evidence="3">Uncharacterized protein</fullName>
    </submittedName>
</protein>
<accession>A0A081N4U9</accession>
<feature type="region of interest" description="Disordered" evidence="2">
    <location>
        <begin position="1"/>
        <end position="44"/>
    </location>
</feature>
<dbReference type="RefSeq" id="WP_145912664.1">
    <property type="nucleotide sequence ID" value="NZ_JOKG01000003.1"/>
</dbReference>
<sequence length="1765" mass="198831">MISPAPISPQLTAPEVRAVSPEKASDEPLPVRYMPSPPWPQDHRNRPLPAYTVQTLDESVSLLQVTPALPIFCDLPPLPEMAGIPDALKVSFTMKLGQLVEQLRLEKYAEGTLLYEKLRRFAGVNQHLNTPEILQFLDSLYVLFSLNLGRKDVIDQLPATDPETFIHWHLDIAANAATGSDTLRPSKELELYCFRRAADAGSQTARQHLVLQLLFGQESQAPDLYLPEEALRYIKAMATKQGEPPQPRIMGHHDAVIHKLVKLAASPTAQDRETLARELAEDSDPAIQALAVALYLEPLFGTVDIDRALEAAIPLNAAPESHPCLRYWQAKAQLKKNEPALAKQAEASLNTLVEQGFPAAISLLTGHFIQAKNSFKVENLLATTTKKHKALTQYCPDLAHTLSIACQFPRKALKTTPSNWLTTANKIKACQNYKDIAISQCCPEARLASLAGQAEKLDKYAQPDATSGLPKQARDLLQQCRFSEDPQIMVFIYLDQLLQTGEVDERLLDIAMAMDPVRTCCRLLALETRSGKWSYQALKTTLFSLINDVTDLPDDWQQKTYQKALYFGLIRHHNDLTPDSEKYFRLASQLAHGYQSITPDTTGIYDDLKEDYAKFLMRQGKPEDAKKMFARYEKAKGQRWMLYDAADKVPDDYYIFQKGLPVHYWDLTTLETCSNNTTVASVKYQTLLELHHTIASDPNPAVHQKWFKTCGYFLGDSGKHLTGEQTLDLSQRMVESQKQVKALSASLLNQSRQLIEAKTEQLALTRGSSERLEALRNQWSQVAFPEATRKDITAADSRQAIQQRRLPEKKWNSYVLEHHLEAPLLAAESAEERLELLQQLLAKGLFNTPVITALALETIETLPPERHEEALECLLQLAKRLTDDVTSLENRLHKSSCEHVQSLHEILYKHPDRNDREALELLLEDMKTRAGAENPKQLAEVLRPCLGRQERGLYDQLNMASEPFSEQLKSMVSSTREPDCFLGYAGHLRRKALSDEEIRALQELPEKVRHSEKAQATLFSDYVLGKECRTHILSAAANTKIFRNYRVDLLSIGLEAGIISADDVRQSAELFAKDSACKDVLYALSATTTNELKHYHDKLKASTRLSKDLGSTSTQGCRDSSKECDDSYFVAFGFKSLKMGDFRLAYDCFRSGKCDYGMAMLAWKHGMGSQAGEIDVQADSQIARQLELAAADANTDAQCRLIDWILEESGQAEPPLLRKRACRYLFSPMVVPSSERLFYQGVVEHLGIADASGEQTDKTAGLTKILEALDSDSPIPALRLVQLKENGTLPQTTTGTDGLLLFAQKLNRYTGNLPQELKLAEPAETWKQLADTLEEHSGTIAKADSDVLLTAAQTLRDAVEPPKTITLMPARVQKTAPSHKKVSTAQEEHQLKLQREKEQRAEKEQKILDDLTSRLQDVMAEPQAVIALLSELRKVQGSRFPEVADHLLPRLTNCLPVSADNNDLTVAFFRNIQAKESIDEIINEMLESFRFRFEIRESCLLANDPRSMTEEKETLLGLLPDDLKVSEANREAMCIFTGAFAPDFPEKLQRILKLPHNVAFLQRILLEHPELTPDSHHSLYCSYSLNRDRFDDQDKFSQSKTNEELLDTLFCDLSSFTASDIERFLLKNPYLRAEAKIKYFMLLSLPVKQKLLATVDAKVICEGFCQTATNPRRVLKREELQEKAREILSGERPKITDILSVYMILKGYKDIQLAEQLHPEMQRLSDHYLQTPPEHWDGSIDRLYAIAIKHLLAGEQADSSPPVQR</sequence>
<evidence type="ECO:0000256" key="2">
    <source>
        <dbReference type="SAM" id="MobiDB-lite"/>
    </source>
</evidence>
<comment type="caution">
    <text evidence="3">The sequence shown here is derived from an EMBL/GenBank/DDBJ whole genome shotgun (WGS) entry which is preliminary data.</text>
</comment>
<gene>
    <name evidence="3" type="ORF">GZ77_13975</name>
</gene>
<organism evidence="3 4">
    <name type="scientific">Endozoicomonas montiporae</name>
    <dbReference type="NCBI Taxonomy" id="1027273"/>
    <lineage>
        <taxon>Bacteria</taxon>
        <taxon>Pseudomonadati</taxon>
        <taxon>Pseudomonadota</taxon>
        <taxon>Gammaproteobacteria</taxon>
        <taxon>Oceanospirillales</taxon>
        <taxon>Endozoicomonadaceae</taxon>
        <taxon>Endozoicomonas</taxon>
    </lineage>
</organism>
<evidence type="ECO:0000313" key="4">
    <source>
        <dbReference type="Proteomes" id="UP000028006"/>
    </source>
</evidence>